<keyword evidence="1" id="KW-0812">Transmembrane</keyword>
<dbReference type="AlphaFoldDB" id="A0A4Q2RPY1"/>
<feature type="transmembrane region" description="Helical" evidence="1">
    <location>
        <begin position="99"/>
        <end position="123"/>
    </location>
</feature>
<evidence type="ECO:0000256" key="1">
    <source>
        <dbReference type="SAM" id="Phobius"/>
    </source>
</evidence>
<reference evidence="2 3" key="1">
    <citation type="submission" date="2019-01" db="EMBL/GenBank/DDBJ databases">
        <title>Novel species of Nocardioides.</title>
        <authorList>
            <person name="Liu Q."/>
            <person name="Xin Y.-H."/>
        </authorList>
    </citation>
    <scope>NUCLEOTIDE SEQUENCE [LARGE SCALE GENOMIC DNA]</scope>
    <source>
        <strain evidence="2 3">HLT3-15</strain>
    </source>
</reference>
<keyword evidence="1" id="KW-1133">Transmembrane helix</keyword>
<protein>
    <submittedName>
        <fullName evidence="2">Uncharacterized protein</fullName>
    </submittedName>
</protein>
<dbReference type="EMBL" id="SDWS01000006">
    <property type="protein sequence ID" value="RYB89894.1"/>
    <property type="molecule type" value="Genomic_DNA"/>
</dbReference>
<dbReference type="Proteomes" id="UP000291838">
    <property type="component" value="Unassembled WGS sequence"/>
</dbReference>
<feature type="transmembrane region" description="Helical" evidence="1">
    <location>
        <begin position="66"/>
        <end position="87"/>
    </location>
</feature>
<sequence>MAHQSTTAPDLGGTAAGARTWVPRYRVLVGIAYAVCVLGMSLSIIAEMQTGYVGSGEQPRSLGEQLVGVLGFGTLGLLLSVGAVWLFGRKLQRAGLGAVVMGVLSVPALAFFWCGMPALLGAAAAHLAGLTRDGRPVAGAPRLFGMVGLVFAVLNPLANFTAVTVSWLL</sequence>
<keyword evidence="3" id="KW-1185">Reference proteome</keyword>
<feature type="transmembrane region" description="Helical" evidence="1">
    <location>
        <begin position="143"/>
        <end position="168"/>
    </location>
</feature>
<dbReference type="RefSeq" id="WP_129477203.1">
    <property type="nucleotide sequence ID" value="NZ_SDWS01000006.1"/>
</dbReference>
<comment type="caution">
    <text evidence="2">The sequence shown here is derived from an EMBL/GenBank/DDBJ whole genome shotgun (WGS) entry which is preliminary data.</text>
</comment>
<gene>
    <name evidence="2" type="ORF">EUA06_15045</name>
</gene>
<feature type="transmembrane region" description="Helical" evidence="1">
    <location>
        <begin position="27"/>
        <end position="46"/>
    </location>
</feature>
<evidence type="ECO:0000313" key="2">
    <source>
        <dbReference type="EMBL" id="RYB89894.1"/>
    </source>
</evidence>
<accession>A0A4Q2RPY1</accession>
<name>A0A4Q2RPY1_9ACTN</name>
<keyword evidence="1" id="KW-0472">Membrane</keyword>
<organism evidence="2 3">
    <name type="scientific">Nocardioides glacieisoli</name>
    <dbReference type="NCBI Taxonomy" id="1168730"/>
    <lineage>
        <taxon>Bacteria</taxon>
        <taxon>Bacillati</taxon>
        <taxon>Actinomycetota</taxon>
        <taxon>Actinomycetes</taxon>
        <taxon>Propionibacteriales</taxon>
        <taxon>Nocardioidaceae</taxon>
        <taxon>Nocardioides</taxon>
    </lineage>
</organism>
<evidence type="ECO:0000313" key="3">
    <source>
        <dbReference type="Proteomes" id="UP000291838"/>
    </source>
</evidence>
<dbReference type="OrthoDB" id="3830188at2"/>
<proteinExistence type="predicted"/>